<organism evidence="3 4">
    <name type="scientific">Thalassobacillus devorans</name>
    <dbReference type="NCBI Taxonomy" id="279813"/>
    <lineage>
        <taxon>Bacteria</taxon>
        <taxon>Bacillati</taxon>
        <taxon>Bacillota</taxon>
        <taxon>Bacilli</taxon>
        <taxon>Bacillales</taxon>
        <taxon>Bacillaceae</taxon>
        <taxon>Thalassobacillus</taxon>
    </lineage>
</organism>
<reference evidence="4" key="1">
    <citation type="journal article" date="2019" name="Int. J. Syst. Evol. Microbiol.">
        <title>The Global Catalogue of Microorganisms (GCM) 10K type strain sequencing project: providing services to taxonomists for standard genome sequencing and annotation.</title>
        <authorList>
            <consortium name="The Broad Institute Genomics Platform"/>
            <consortium name="The Broad Institute Genome Sequencing Center for Infectious Disease"/>
            <person name="Wu L."/>
            <person name="Ma J."/>
        </authorList>
    </citation>
    <scope>NUCLEOTIDE SEQUENCE [LARGE SCALE GENOMIC DNA]</scope>
    <source>
        <strain evidence="4">CCM 7282</strain>
    </source>
</reference>
<evidence type="ECO:0000313" key="4">
    <source>
        <dbReference type="Proteomes" id="UP000619534"/>
    </source>
</evidence>
<protein>
    <recommendedName>
        <fullName evidence="5">DNA-directed RNA polymerase subunit beta</fullName>
    </recommendedName>
</protein>
<dbReference type="EMBL" id="BMCJ01000002">
    <property type="protein sequence ID" value="GGC85785.1"/>
    <property type="molecule type" value="Genomic_DNA"/>
</dbReference>
<feature type="compositionally biased region" description="Polar residues" evidence="1">
    <location>
        <begin position="1"/>
        <end position="11"/>
    </location>
</feature>
<comment type="caution">
    <text evidence="3">The sequence shown here is derived from an EMBL/GenBank/DDBJ whole genome shotgun (WGS) entry which is preliminary data.</text>
</comment>
<keyword evidence="2" id="KW-1133">Transmembrane helix</keyword>
<feature type="compositionally biased region" description="Basic and acidic residues" evidence="1">
    <location>
        <begin position="18"/>
        <end position="43"/>
    </location>
</feature>
<feature type="region of interest" description="Disordered" evidence="1">
    <location>
        <begin position="1"/>
        <end position="43"/>
    </location>
</feature>
<evidence type="ECO:0000313" key="3">
    <source>
        <dbReference type="EMBL" id="GGC85785.1"/>
    </source>
</evidence>
<keyword evidence="2" id="KW-0812">Transmembrane</keyword>
<sequence length="103" mass="11782">MSTNPTGQKQPTTRKKYKNDPETKQAAKSAEEKNRKSRKKEEKLPRRRIFPIWLRLIVITILCALALIVGLIVGYGVLGDGNPLDVLKVETWEHIWNIATKTE</sequence>
<evidence type="ECO:0000256" key="1">
    <source>
        <dbReference type="SAM" id="MobiDB-lite"/>
    </source>
</evidence>
<accession>A0ABQ1NV36</accession>
<dbReference type="RefSeq" id="WP_166761383.1">
    <property type="nucleotide sequence ID" value="NZ_BMCJ01000002.1"/>
</dbReference>
<keyword evidence="4" id="KW-1185">Reference proteome</keyword>
<proteinExistence type="predicted"/>
<dbReference type="InterPro" id="IPR024596">
    <property type="entry name" value="RNApol_su_b/EpuA"/>
</dbReference>
<evidence type="ECO:0000256" key="2">
    <source>
        <dbReference type="SAM" id="Phobius"/>
    </source>
</evidence>
<keyword evidence="2" id="KW-0472">Membrane</keyword>
<name>A0ABQ1NV36_9BACI</name>
<dbReference type="Proteomes" id="UP000619534">
    <property type="component" value="Unassembled WGS sequence"/>
</dbReference>
<gene>
    <name evidence="3" type="ORF">GCM10007216_15650</name>
</gene>
<evidence type="ECO:0008006" key="5">
    <source>
        <dbReference type="Google" id="ProtNLM"/>
    </source>
</evidence>
<feature type="transmembrane region" description="Helical" evidence="2">
    <location>
        <begin position="52"/>
        <end position="78"/>
    </location>
</feature>
<dbReference type="Pfam" id="PF11772">
    <property type="entry name" value="EpuA"/>
    <property type="match status" value="1"/>
</dbReference>